<reference evidence="2 3" key="1">
    <citation type="submission" date="2018-04" db="EMBL/GenBank/DDBJ databases">
        <title>Genomic Encyclopedia of Archaeal and Bacterial Type Strains, Phase II (KMG-II): from individual species to whole genera.</title>
        <authorList>
            <person name="Goeker M."/>
        </authorList>
    </citation>
    <scope>NUCLEOTIDE SEQUENCE [LARGE SCALE GENOMIC DNA]</scope>
    <source>
        <strain evidence="2 3">DSM 23382</strain>
    </source>
</reference>
<gene>
    <name evidence="2" type="ORF">C8N35_102196</name>
</gene>
<dbReference type="OrthoDB" id="7678100at2"/>
<proteinExistence type="predicted"/>
<dbReference type="InterPro" id="IPR018968">
    <property type="entry name" value="Phasin"/>
</dbReference>
<evidence type="ECO:0000313" key="2">
    <source>
        <dbReference type="EMBL" id="PTW61486.1"/>
    </source>
</evidence>
<dbReference type="AlphaFoldDB" id="A0A2T5VCL2"/>
<protein>
    <submittedName>
        <fullName evidence="2">Phasin family protein</fullName>
    </submittedName>
</protein>
<evidence type="ECO:0000259" key="1">
    <source>
        <dbReference type="Pfam" id="PF09361"/>
    </source>
</evidence>
<comment type="caution">
    <text evidence="2">The sequence shown here is derived from an EMBL/GenBank/DDBJ whole genome shotgun (WGS) entry which is preliminary data.</text>
</comment>
<organism evidence="2 3">
    <name type="scientific">Breoghania corrubedonensis</name>
    <dbReference type="NCBI Taxonomy" id="665038"/>
    <lineage>
        <taxon>Bacteria</taxon>
        <taxon>Pseudomonadati</taxon>
        <taxon>Pseudomonadota</taxon>
        <taxon>Alphaproteobacteria</taxon>
        <taxon>Hyphomicrobiales</taxon>
        <taxon>Stappiaceae</taxon>
        <taxon>Breoghania</taxon>
    </lineage>
</organism>
<name>A0A2T5VCL2_9HYPH</name>
<feature type="domain" description="Phasin" evidence="1">
    <location>
        <begin position="7"/>
        <end position="102"/>
    </location>
</feature>
<dbReference type="Proteomes" id="UP000244081">
    <property type="component" value="Unassembled WGS sequence"/>
</dbReference>
<evidence type="ECO:0000313" key="3">
    <source>
        <dbReference type="Proteomes" id="UP000244081"/>
    </source>
</evidence>
<dbReference type="EMBL" id="QAYG01000002">
    <property type="protein sequence ID" value="PTW61486.1"/>
    <property type="molecule type" value="Genomic_DNA"/>
</dbReference>
<dbReference type="RefSeq" id="WP_107989343.1">
    <property type="nucleotide sequence ID" value="NZ_QAYG01000002.1"/>
</dbReference>
<dbReference type="InterPro" id="IPR010127">
    <property type="entry name" value="Phasin_subfam-1"/>
</dbReference>
<keyword evidence="3" id="KW-1185">Reference proteome</keyword>
<dbReference type="NCBIfam" id="TIGR01841">
    <property type="entry name" value="phasin"/>
    <property type="match status" value="1"/>
</dbReference>
<accession>A0A2T5VCL2</accession>
<dbReference type="Pfam" id="PF09361">
    <property type="entry name" value="Phasin_2"/>
    <property type="match status" value="1"/>
</dbReference>
<sequence length="111" mass="12216">MINGIDEFQKASKESVDLATKSFGAVSKGLQAIATEYADFSKKSVEESTAAFEKMIAAKAPDKAFEVQADYMKSAYENMVTEFNKLSEMYLDLGKEIYKPYEGLASKAASK</sequence>